<feature type="signal peptide" evidence="1">
    <location>
        <begin position="1"/>
        <end position="20"/>
    </location>
</feature>
<evidence type="ECO:0000256" key="1">
    <source>
        <dbReference type="SAM" id="SignalP"/>
    </source>
</evidence>
<dbReference type="Proteomes" id="UP001476282">
    <property type="component" value="Unassembled WGS sequence"/>
</dbReference>
<name>A0ABP9UNX4_9BACT</name>
<evidence type="ECO:0000259" key="2">
    <source>
        <dbReference type="Pfam" id="PF07589"/>
    </source>
</evidence>
<keyword evidence="4" id="KW-1185">Reference proteome</keyword>
<feature type="chain" id="PRO_5047280659" description="Ice-binding protein C-terminal domain-containing protein" evidence="1">
    <location>
        <begin position="21"/>
        <end position="190"/>
    </location>
</feature>
<dbReference type="RefSeq" id="WP_353565639.1">
    <property type="nucleotide sequence ID" value="NZ_BAABRI010000003.1"/>
</dbReference>
<gene>
    <name evidence="3" type="ORF">Hsar01_00697</name>
</gene>
<comment type="caution">
    <text evidence="3">The sequence shown here is derived from an EMBL/GenBank/DDBJ whole genome shotgun (WGS) entry which is preliminary data.</text>
</comment>
<dbReference type="EMBL" id="BAABRI010000003">
    <property type="protein sequence ID" value="GAA5481488.1"/>
    <property type="molecule type" value="Genomic_DNA"/>
</dbReference>
<feature type="domain" description="Ice-binding protein C-terminal" evidence="2">
    <location>
        <begin position="168"/>
        <end position="189"/>
    </location>
</feature>
<sequence>MKAGLILSASVLAMIHPATAAVTVTLSPAGSGTQVEIRQTSPNPVFGLDQVTVGFVPGLLLPAAALEQSGGILNESDFFVPSPGTVTDLMTGASSTFHEFSFLFESVSGSYRPFLALENSIELGPGQSHQIALTHPLASTVDVSFSQFIAGTYVFADTAWGEVTTVVVPEPGTACLLAGSLLAFSRRRRA</sequence>
<dbReference type="Pfam" id="PF07589">
    <property type="entry name" value="PEP-CTERM"/>
    <property type="match status" value="1"/>
</dbReference>
<proteinExistence type="predicted"/>
<protein>
    <recommendedName>
        <fullName evidence="2">Ice-binding protein C-terminal domain-containing protein</fullName>
    </recommendedName>
</protein>
<keyword evidence="1" id="KW-0732">Signal</keyword>
<accession>A0ABP9UNX4</accession>
<dbReference type="NCBIfam" id="TIGR02595">
    <property type="entry name" value="PEP_CTERM"/>
    <property type="match status" value="1"/>
</dbReference>
<evidence type="ECO:0000313" key="3">
    <source>
        <dbReference type="EMBL" id="GAA5481488.1"/>
    </source>
</evidence>
<dbReference type="InterPro" id="IPR013424">
    <property type="entry name" value="Ice-binding_C"/>
</dbReference>
<reference evidence="3 4" key="1">
    <citation type="submission" date="2024-02" db="EMBL/GenBank/DDBJ databases">
        <title>Haloferula sargassicola NBRC 104335.</title>
        <authorList>
            <person name="Ichikawa N."/>
            <person name="Katano-Makiyama Y."/>
            <person name="Hidaka K."/>
        </authorList>
    </citation>
    <scope>NUCLEOTIDE SEQUENCE [LARGE SCALE GENOMIC DNA]</scope>
    <source>
        <strain evidence="3 4">NBRC 104335</strain>
    </source>
</reference>
<evidence type="ECO:0000313" key="4">
    <source>
        <dbReference type="Proteomes" id="UP001476282"/>
    </source>
</evidence>
<organism evidence="3 4">
    <name type="scientific">Haloferula sargassicola</name>
    <dbReference type="NCBI Taxonomy" id="490096"/>
    <lineage>
        <taxon>Bacteria</taxon>
        <taxon>Pseudomonadati</taxon>
        <taxon>Verrucomicrobiota</taxon>
        <taxon>Verrucomicrobiia</taxon>
        <taxon>Verrucomicrobiales</taxon>
        <taxon>Verrucomicrobiaceae</taxon>
        <taxon>Haloferula</taxon>
    </lineage>
</organism>